<dbReference type="Gene3D" id="2.50.20.10">
    <property type="entry name" value="Lipoprotein localisation LolA/LolB/LppX"/>
    <property type="match status" value="1"/>
</dbReference>
<dbReference type="HOGENOM" id="CLU_048734_0_0_6"/>
<protein>
    <recommendedName>
        <fullName evidence="4">Outer membrane lipoprotein-sorting protein</fullName>
    </recommendedName>
</protein>
<feature type="chain" id="PRO_5004194835" description="Outer membrane lipoprotein-sorting protein" evidence="1">
    <location>
        <begin position="24"/>
        <end position="455"/>
    </location>
</feature>
<evidence type="ECO:0000256" key="1">
    <source>
        <dbReference type="SAM" id="SignalP"/>
    </source>
</evidence>
<dbReference type="OrthoDB" id="178023at2"/>
<dbReference type="RefSeq" id="WP_007016422.1">
    <property type="nucleotide sequence ID" value="NZ_AAQH01000013.1"/>
</dbReference>
<evidence type="ECO:0000313" key="3">
    <source>
        <dbReference type="Proteomes" id="UP000004263"/>
    </source>
</evidence>
<accession>Q1N0L2</accession>
<name>Q1N0L2_9GAMM</name>
<dbReference type="STRING" id="207949.RED65_05524"/>
<comment type="caution">
    <text evidence="2">The sequence shown here is derived from an EMBL/GenBank/DDBJ whole genome shotgun (WGS) entry which is preliminary data.</text>
</comment>
<feature type="signal peptide" evidence="1">
    <location>
        <begin position="1"/>
        <end position="23"/>
    </location>
</feature>
<dbReference type="EMBL" id="AAQH01000013">
    <property type="protein sequence ID" value="EAT11821.1"/>
    <property type="molecule type" value="Genomic_DNA"/>
</dbReference>
<dbReference type="Proteomes" id="UP000004263">
    <property type="component" value="Unassembled WGS sequence"/>
</dbReference>
<proteinExistence type="predicted"/>
<gene>
    <name evidence="2" type="ORF">RED65_05524</name>
</gene>
<keyword evidence="1" id="KW-0732">Signal</keyword>
<sequence>MNKTGLIVTTLCLALSATSSSFAAVSKKEADKLRTTLTPVGAERAGNADGSIPPWRGGIQFPPADYRQAGQHHPDPFPEDEPLFVVTAKNMGKYEQHLTEGQKGLLKTYPNTFKIPVYETRRTGAMPQWIYNNIYKNALKAELVEGGNGIKDAVGGIPFPIPQNGLEVIWNHNTRWRGQYAVRRASEVAVQPDGDYSLITTQAEIDYNYYRRGITPDQLDNVLIYYLSFTKSPARLAGGAVLAHETMNQVKEPRQAWGYNAGQRRVRKAPNLAYDTPVAAADGLRTIDETDLYNGSPDRYNWKLKGKQEVFIPYNNYRLGSSDITYDNLLMPGHINPEYTRYEKHRVWVLEATLKPGQRHIYHKRVFYIDEDSWGAAVIDQYDERGELWRVSMAYLKTYYELPAVWTDMDVFHDLQSRRYHIQGMDNEEPTTIDFSQASPGDRYFTPQELRRRGR</sequence>
<dbReference type="Pfam" id="PF07044">
    <property type="entry name" value="DUF1329"/>
    <property type="match status" value="1"/>
</dbReference>
<evidence type="ECO:0008006" key="4">
    <source>
        <dbReference type="Google" id="ProtNLM"/>
    </source>
</evidence>
<reference evidence="2 3" key="1">
    <citation type="submission" date="2006-03" db="EMBL/GenBank/DDBJ databases">
        <authorList>
            <person name="Pinhassi J."/>
            <person name="Pedros-Alio C."/>
            <person name="Ferriera S."/>
            <person name="Johnson J."/>
            <person name="Kravitz S."/>
            <person name="Halpern A."/>
            <person name="Remington K."/>
            <person name="Beeson K."/>
            <person name="Tran B."/>
            <person name="Rogers Y.-H."/>
            <person name="Friedman R."/>
            <person name="Venter J.C."/>
        </authorList>
    </citation>
    <scope>NUCLEOTIDE SEQUENCE [LARGE SCALE GENOMIC DNA]</scope>
    <source>
        <strain evidence="2 3">RED65</strain>
    </source>
</reference>
<evidence type="ECO:0000313" key="2">
    <source>
        <dbReference type="EMBL" id="EAT11821.1"/>
    </source>
</evidence>
<dbReference type="InterPro" id="IPR010752">
    <property type="entry name" value="DUF1329"/>
</dbReference>
<keyword evidence="3" id="KW-1185">Reference proteome</keyword>
<dbReference type="CDD" id="cd16329">
    <property type="entry name" value="LolA_like"/>
    <property type="match status" value="1"/>
</dbReference>
<organism evidence="2 3">
    <name type="scientific">Bermanella marisrubri</name>
    <dbReference type="NCBI Taxonomy" id="207949"/>
    <lineage>
        <taxon>Bacteria</taxon>
        <taxon>Pseudomonadati</taxon>
        <taxon>Pseudomonadota</taxon>
        <taxon>Gammaproteobacteria</taxon>
        <taxon>Oceanospirillales</taxon>
        <taxon>Oceanospirillaceae</taxon>
        <taxon>Bermanella</taxon>
    </lineage>
</organism>
<dbReference type="AlphaFoldDB" id="Q1N0L2"/>